<dbReference type="PATRIC" id="fig|1391654.3.peg.10718"/>
<keyword evidence="2" id="KW-0378">Hydrolase</keyword>
<comment type="domain">
    <text evidence="2">A Gly-cisPro motif from one monomer fits into the active site of the other monomer to allow specific chiral rejection of L-amino acids.</text>
</comment>
<protein>
    <recommendedName>
        <fullName evidence="2">D-aminoacyl-tRNA deacylase</fullName>
        <shortName evidence="2">DTD</shortName>
        <ecNumber evidence="2">3.1.1.96</ecNumber>
    </recommendedName>
    <alternativeName>
        <fullName evidence="2">Gly-tRNA(Ala) deacylase</fullName>
        <ecNumber evidence="2">3.1.1.-</ecNumber>
    </alternativeName>
</protein>
<dbReference type="KEGG" id="llu:AKJ09_10577"/>
<dbReference type="SUPFAM" id="SSF69500">
    <property type="entry name" value="DTD-like"/>
    <property type="match status" value="1"/>
</dbReference>
<dbReference type="GO" id="GO:0106026">
    <property type="term" value="F:Gly-tRNA(Ala) deacylase activity"/>
    <property type="evidence" value="ECO:0007669"/>
    <property type="project" value="UniProtKB-UniRule"/>
</dbReference>
<dbReference type="PANTHER" id="PTHR10472:SF5">
    <property type="entry name" value="D-AMINOACYL-TRNA DEACYLASE 1"/>
    <property type="match status" value="1"/>
</dbReference>
<dbReference type="GO" id="GO:0051500">
    <property type="term" value="F:D-tyrosyl-tRNA(Tyr) deacylase activity"/>
    <property type="evidence" value="ECO:0007669"/>
    <property type="project" value="TreeGrafter"/>
</dbReference>
<dbReference type="EC" id="3.1.1.96" evidence="2"/>
<dbReference type="Proteomes" id="UP000064967">
    <property type="component" value="Chromosome"/>
</dbReference>
<dbReference type="STRING" id="1391654.AKJ09_10577"/>
<proteinExistence type="inferred from homology"/>
<comment type="catalytic activity">
    <reaction evidence="2">
        <text>a D-aminoacyl-tRNA + H2O = a tRNA + a D-alpha-amino acid + H(+)</text>
        <dbReference type="Rhea" id="RHEA:13953"/>
        <dbReference type="Rhea" id="RHEA-COMP:10123"/>
        <dbReference type="Rhea" id="RHEA-COMP:10124"/>
        <dbReference type="ChEBI" id="CHEBI:15377"/>
        <dbReference type="ChEBI" id="CHEBI:15378"/>
        <dbReference type="ChEBI" id="CHEBI:59871"/>
        <dbReference type="ChEBI" id="CHEBI:78442"/>
        <dbReference type="ChEBI" id="CHEBI:79333"/>
        <dbReference type="EC" id="3.1.1.96"/>
    </reaction>
</comment>
<dbReference type="RefSeq" id="WP_146654604.1">
    <property type="nucleotide sequence ID" value="NZ_CP012333.1"/>
</dbReference>
<dbReference type="GO" id="GO:0043908">
    <property type="term" value="F:Ser(Gly)-tRNA(Ala) hydrolase activity"/>
    <property type="evidence" value="ECO:0007669"/>
    <property type="project" value="UniProtKB-UniRule"/>
</dbReference>
<keyword evidence="4" id="KW-1185">Reference proteome</keyword>
<dbReference type="GO" id="GO:0000049">
    <property type="term" value="F:tRNA binding"/>
    <property type="evidence" value="ECO:0007669"/>
    <property type="project" value="UniProtKB-UniRule"/>
</dbReference>
<dbReference type="InterPro" id="IPR003732">
    <property type="entry name" value="Daa-tRNA_deacyls_DTD"/>
</dbReference>
<dbReference type="EC" id="3.1.1.-" evidence="2"/>
<comment type="subcellular location">
    <subcellularLocation>
        <location evidence="2">Cytoplasm</location>
    </subcellularLocation>
</comment>
<comment type="catalytic activity">
    <reaction evidence="2">
        <text>glycyl-tRNA(Ala) + H2O = tRNA(Ala) + glycine + H(+)</text>
        <dbReference type="Rhea" id="RHEA:53744"/>
        <dbReference type="Rhea" id="RHEA-COMP:9657"/>
        <dbReference type="Rhea" id="RHEA-COMP:13640"/>
        <dbReference type="ChEBI" id="CHEBI:15377"/>
        <dbReference type="ChEBI" id="CHEBI:15378"/>
        <dbReference type="ChEBI" id="CHEBI:57305"/>
        <dbReference type="ChEBI" id="CHEBI:78442"/>
        <dbReference type="ChEBI" id="CHEBI:78522"/>
    </reaction>
</comment>
<evidence type="ECO:0000256" key="2">
    <source>
        <dbReference type="HAMAP-Rule" id="MF_00518"/>
    </source>
</evidence>
<evidence type="ECO:0000313" key="4">
    <source>
        <dbReference type="Proteomes" id="UP000064967"/>
    </source>
</evidence>
<dbReference type="CDD" id="cd00563">
    <property type="entry name" value="Dtyr_deacylase"/>
    <property type="match status" value="1"/>
</dbReference>
<gene>
    <name evidence="2" type="primary">dtd</name>
    <name evidence="3" type="ORF">AKJ09_10577</name>
</gene>
<sequence>MRAVVQRVSWAKVEVDGEVTGAIERGLLVYLGAGKGDGAEERAYVLSKILGLRIFENDEGKMDKSVVDVGGSLLVVSQFTLYGDVRKGRRPSFDGAMPPEEAERAYDAFVAEARASGIRTETGRFRADMKVSSLNDGPVTIWIDTAK</sequence>
<dbReference type="AlphaFoldDB" id="A0A0K1QDS8"/>
<comment type="similarity">
    <text evidence="1 2">Belongs to the DTD family.</text>
</comment>
<dbReference type="OrthoDB" id="9801395at2"/>
<feature type="short sequence motif" description="Gly-cisPro motif, important for rejection of L-amino acids" evidence="2">
    <location>
        <begin position="137"/>
        <end position="138"/>
    </location>
</feature>
<dbReference type="GO" id="GO:0005737">
    <property type="term" value="C:cytoplasm"/>
    <property type="evidence" value="ECO:0007669"/>
    <property type="project" value="UniProtKB-SubCell"/>
</dbReference>
<dbReference type="EMBL" id="CP012333">
    <property type="protein sequence ID" value="AKV03914.1"/>
    <property type="molecule type" value="Genomic_DNA"/>
</dbReference>
<evidence type="ECO:0000313" key="3">
    <source>
        <dbReference type="EMBL" id="AKV03914.1"/>
    </source>
</evidence>
<keyword evidence="2" id="KW-0820">tRNA-binding</keyword>
<keyword evidence="2" id="KW-0694">RNA-binding</keyword>
<comment type="function">
    <text evidence="2">An aminoacyl-tRNA editing enzyme that deacylates mischarged D-aminoacyl-tRNAs. Also deacylates mischarged glycyl-tRNA(Ala), protecting cells against glycine mischarging by AlaRS. Acts via tRNA-based rather than protein-based catalysis; rejects L-amino acids rather than detecting D-amino acids in the active site. By recycling D-aminoacyl-tRNA to D-amino acids and free tRNA molecules, this enzyme counteracts the toxicity associated with the formation of D-aminoacyl-tRNA entities in vivo and helps enforce protein L-homochirality.</text>
</comment>
<dbReference type="FunFam" id="3.50.80.10:FF:000001">
    <property type="entry name" value="D-aminoacyl-tRNA deacylase"/>
    <property type="match status" value="1"/>
</dbReference>
<organism evidence="3 4">
    <name type="scientific">Labilithrix luteola</name>
    <dbReference type="NCBI Taxonomy" id="1391654"/>
    <lineage>
        <taxon>Bacteria</taxon>
        <taxon>Pseudomonadati</taxon>
        <taxon>Myxococcota</taxon>
        <taxon>Polyangia</taxon>
        <taxon>Polyangiales</taxon>
        <taxon>Labilitrichaceae</taxon>
        <taxon>Labilithrix</taxon>
    </lineage>
</organism>
<reference evidence="3 4" key="1">
    <citation type="submission" date="2015-08" db="EMBL/GenBank/DDBJ databases">
        <authorList>
            <person name="Babu N.S."/>
            <person name="Beckwith C.J."/>
            <person name="Beseler K.G."/>
            <person name="Brison A."/>
            <person name="Carone J.V."/>
            <person name="Caskin T.P."/>
            <person name="Diamond M."/>
            <person name="Durham M.E."/>
            <person name="Foxe J.M."/>
            <person name="Go M."/>
            <person name="Henderson B.A."/>
            <person name="Jones I.B."/>
            <person name="McGettigan J.A."/>
            <person name="Micheletti S.J."/>
            <person name="Nasrallah M.E."/>
            <person name="Ortiz D."/>
            <person name="Piller C.R."/>
            <person name="Privatt S.R."/>
            <person name="Schneider S.L."/>
            <person name="Sharp S."/>
            <person name="Smith T.C."/>
            <person name="Stanton J.D."/>
            <person name="Ullery H.E."/>
            <person name="Wilson R.J."/>
            <person name="Serrano M.G."/>
            <person name="Buck G."/>
            <person name="Lee V."/>
            <person name="Wang Y."/>
            <person name="Carvalho R."/>
            <person name="Voegtly L."/>
            <person name="Shi R."/>
            <person name="Duckworth R."/>
            <person name="Johnson A."/>
            <person name="Loviza R."/>
            <person name="Walstead R."/>
            <person name="Shah Z."/>
            <person name="Kiflezghi M."/>
            <person name="Wade K."/>
            <person name="Ball S.L."/>
            <person name="Bradley K.W."/>
            <person name="Asai D.J."/>
            <person name="Bowman C.A."/>
            <person name="Russell D.A."/>
            <person name="Pope W.H."/>
            <person name="Jacobs-Sera D."/>
            <person name="Hendrix R.W."/>
            <person name="Hatfull G.F."/>
        </authorList>
    </citation>
    <scope>NUCLEOTIDE SEQUENCE [LARGE SCALE GENOMIC DNA]</scope>
    <source>
        <strain evidence="3 4">DSM 27648</strain>
    </source>
</reference>
<evidence type="ECO:0000256" key="1">
    <source>
        <dbReference type="ARBA" id="ARBA00009673"/>
    </source>
</evidence>
<comment type="subunit">
    <text evidence="2">Homodimer.</text>
</comment>
<keyword evidence="2" id="KW-0963">Cytoplasm</keyword>
<dbReference type="HAMAP" id="MF_00518">
    <property type="entry name" value="Deacylase_Dtd"/>
    <property type="match status" value="1"/>
</dbReference>
<accession>A0A0K1QDS8</accession>
<dbReference type="GO" id="GO:0019478">
    <property type="term" value="P:D-amino acid catabolic process"/>
    <property type="evidence" value="ECO:0007669"/>
    <property type="project" value="UniProtKB-UniRule"/>
</dbReference>
<dbReference type="Gene3D" id="3.50.80.10">
    <property type="entry name" value="D-tyrosyl-tRNA(Tyr) deacylase"/>
    <property type="match status" value="1"/>
</dbReference>
<dbReference type="NCBIfam" id="TIGR00256">
    <property type="entry name" value="D-aminoacyl-tRNA deacylase"/>
    <property type="match status" value="1"/>
</dbReference>
<name>A0A0K1QDS8_9BACT</name>
<dbReference type="InterPro" id="IPR023509">
    <property type="entry name" value="DTD-like_sf"/>
</dbReference>
<dbReference type="Pfam" id="PF02580">
    <property type="entry name" value="Tyr_Deacylase"/>
    <property type="match status" value="1"/>
</dbReference>
<dbReference type="PANTHER" id="PTHR10472">
    <property type="entry name" value="D-TYROSYL-TRNA TYR DEACYLASE"/>
    <property type="match status" value="1"/>
</dbReference>